<comment type="caution">
    <text evidence="6">The sequence shown here is derived from an EMBL/GenBank/DDBJ whole genome shotgun (WGS) entry which is preliminary data.</text>
</comment>
<accession>A0A1B7I6G5</accession>
<keyword evidence="2" id="KW-0805">Transcription regulation</keyword>
<dbReference type="PANTHER" id="PTHR30419:SF8">
    <property type="entry name" value="NITROGEN ASSIMILATION TRANSCRIPTIONAL ACTIVATOR-RELATED"/>
    <property type="match status" value="1"/>
</dbReference>
<dbReference type="SUPFAM" id="SSF53850">
    <property type="entry name" value="Periplasmic binding protein-like II"/>
    <property type="match status" value="1"/>
</dbReference>
<evidence type="ECO:0000313" key="6">
    <source>
        <dbReference type="EMBL" id="OAT24027.1"/>
    </source>
</evidence>
<dbReference type="AlphaFoldDB" id="A0A1B7I6G5"/>
<evidence type="ECO:0000259" key="5">
    <source>
        <dbReference type="PROSITE" id="PS50931"/>
    </source>
</evidence>
<dbReference type="RefSeq" id="WP_064511790.1">
    <property type="nucleotide sequence ID" value="NZ_LXEP01000003.1"/>
</dbReference>
<evidence type="ECO:0000256" key="1">
    <source>
        <dbReference type="ARBA" id="ARBA00009437"/>
    </source>
</evidence>
<name>A0A1B7I6G5_9ENTR</name>
<dbReference type="CDD" id="cd05466">
    <property type="entry name" value="PBP2_LTTR_substrate"/>
    <property type="match status" value="1"/>
</dbReference>
<dbReference type="PANTHER" id="PTHR30419">
    <property type="entry name" value="HTH-TYPE TRANSCRIPTIONAL REGULATOR YBHD"/>
    <property type="match status" value="1"/>
</dbReference>
<dbReference type="InterPro" id="IPR000847">
    <property type="entry name" value="LysR_HTH_N"/>
</dbReference>
<dbReference type="Pfam" id="PF03466">
    <property type="entry name" value="LysR_substrate"/>
    <property type="match status" value="1"/>
</dbReference>
<proteinExistence type="inferred from homology"/>
<sequence length="309" mass="34636">MNTRQLQHFIALMENISLSAAAEAVHLSQPALSRSIKALEEQLNVPLFIRTDRRLRPTPYAQAWLATARRMLMNEKEGKRLLKMMQSGETGRVALGMGSSLIDELLGPLIETMLKTLPEVQIKVSVETSGPLLNLLRDRQIDFFVGDTSIARHQQDLAVEALFTCGFAWYASRQHPIAQQKNIDIAQLKCWPMVIASGYFDPAVVEHMEELYGLSSGLYDNFDVQSNDFQIVKYLLSSSNAILAATDISMINDVGAGKVVKLHVTPPLSLTLTLGILRLTDRVLPPVTERVMTLIRNRLKQTEIRRTQL</sequence>
<dbReference type="Gene3D" id="3.40.190.290">
    <property type="match status" value="1"/>
</dbReference>
<dbReference type="InterPro" id="IPR050950">
    <property type="entry name" value="HTH-type_LysR_regulators"/>
</dbReference>
<dbReference type="SUPFAM" id="SSF46785">
    <property type="entry name" value="Winged helix' DNA-binding domain"/>
    <property type="match status" value="1"/>
</dbReference>
<dbReference type="PROSITE" id="PS50931">
    <property type="entry name" value="HTH_LYSR"/>
    <property type="match status" value="1"/>
</dbReference>
<evidence type="ECO:0000256" key="4">
    <source>
        <dbReference type="ARBA" id="ARBA00023163"/>
    </source>
</evidence>
<reference evidence="6 7" key="1">
    <citation type="submission" date="2016-04" db="EMBL/GenBank/DDBJ databases">
        <title>ATOL: Assembling a taxonomically balanced genome-scale reconstruction of the evolutionary history of the Enterobacteriaceae.</title>
        <authorList>
            <person name="Plunkett G.III."/>
            <person name="Neeno-Eckwall E.C."/>
            <person name="Glasner J.D."/>
            <person name="Perna N.T."/>
        </authorList>
    </citation>
    <scope>NUCLEOTIDE SEQUENCE [LARGE SCALE GENOMIC DNA]</scope>
    <source>
        <strain evidence="6 7">ATCC 51604</strain>
    </source>
</reference>
<dbReference type="InterPro" id="IPR005119">
    <property type="entry name" value="LysR_subst-bd"/>
</dbReference>
<feature type="domain" description="HTH lysR-type" evidence="5">
    <location>
        <begin position="1"/>
        <end position="58"/>
    </location>
</feature>
<dbReference type="GO" id="GO:0003700">
    <property type="term" value="F:DNA-binding transcription factor activity"/>
    <property type="evidence" value="ECO:0007669"/>
    <property type="project" value="InterPro"/>
</dbReference>
<dbReference type="Proteomes" id="UP000078504">
    <property type="component" value="Unassembled WGS sequence"/>
</dbReference>
<evidence type="ECO:0000256" key="2">
    <source>
        <dbReference type="ARBA" id="ARBA00023015"/>
    </source>
</evidence>
<dbReference type="PRINTS" id="PR00039">
    <property type="entry name" value="HTHLYSR"/>
</dbReference>
<gene>
    <name evidence="6" type="ORF">M977_00319</name>
</gene>
<comment type="similarity">
    <text evidence="1">Belongs to the LysR transcriptional regulatory family.</text>
</comment>
<protein>
    <submittedName>
        <fullName evidence="6">LysR family transcriptional regulator</fullName>
    </submittedName>
</protein>
<dbReference type="InterPro" id="IPR036390">
    <property type="entry name" value="WH_DNA-bd_sf"/>
</dbReference>
<dbReference type="Pfam" id="PF00126">
    <property type="entry name" value="HTH_1"/>
    <property type="match status" value="1"/>
</dbReference>
<evidence type="ECO:0000256" key="3">
    <source>
        <dbReference type="ARBA" id="ARBA00023125"/>
    </source>
</evidence>
<dbReference type="GO" id="GO:0003677">
    <property type="term" value="F:DNA binding"/>
    <property type="evidence" value="ECO:0007669"/>
    <property type="project" value="UniProtKB-KW"/>
</dbReference>
<dbReference type="EMBL" id="LXEP01000003">
    <property type="protein sequence ID" value="OAT24027.1"/>
    <property type="molecule type" value="Genomic_DNA"/>
</dbReference>
<dbReference type="GO" id="GO:0005829">
    <property type="term" value="C:cytosol"/>
    <property type="evidence" value="ECO:0007669"/>
    <property type="project" value="TreeGrafter"/>
</dbReference>
<dbReference type="FunFam" id="1.10.10.10:FF:000001">
    <property type="entry name" value="LysR family transcriptional regulator"/>
    <property type="match status" value="1"/>
</dbReference>
<dbReference type="PATRIC" id="fig|1354253.4.peg.325"/>
<dbReference type="Gene3D" id="1.10.10.10">
    <property type="entry name" value="Winged helix-like DNA-binding domain superfamily/Winged helix DNA-binding domain"/>
    <property type="match status" value="1"/>
</dbReference>
<keyword evidence="3" id="KW-0238">DNA-binding</keyword>
<organism evidence="6 7">
    <name type="scientific">Buttiauxella gaviniae ATCC 51604</name>
    <dbReference type="NCBI Taxonomy" id="1354253"/>
    <lineage>
        <taxon>Bacteria</taxon>
        <taxon>Pseudomonadati</taxon>
        <taxon>Pseudomonadota</taxon>
        <taxon>Gammaproteobacteria</taxon>
        <taxon>Enterobacterales</taxon>
        <taxon>Enterobacteriaceae</taxon>
        <taxon>Buttiauxella</taxon>
    </lineage>
</organism>
<dbReference type="InterPro" id="IPR036388">
    <property type="entry name" value="WH-like_DNA-bd_sf"/>
</dbReference>
<evidence type="ECO:0000313" key="7">
    <source>
        <dbReference type="Proteomes" id="UP000078504"/>
    </source>
</evidence>
<keyword evidence="4" id="KW-0804">Transcription</keyword>